<name>A0A0A2GFA9_9PORP</name>
<proteinExistence type="predicted"/>
<gene>
    <name evidence="2" type="ORF">HQ36_01605</name>
</gene>
<dbReference type="Pfam" id="PF20200">
    <property type="entry name" value="DUF6562"/>
    <property type="match status" value="1"/>
</dbReference>
<dbReference type="Proteomes" id="UP000030134">
    <property type="component" value="Unassembled WGS sequence"/>
</dbReference>
<dbReference type="InterPro" id="IPR046692">
    <property type="entry name" value="DUF6562"/>
</dbReference>
<dbReference type="eggNOG" id="ENOG5030BYH">
    <property type="taxonomic scope" value="Bacteria"/>
</dbReference>
<dbReference type="AlphaFoldDB" id="A0A0A2GFA9"/>
<reference evidence="2 3" key="1">
    <citation type="submission" date="2014-08" db="EMBL/GenBank/DDBJ databases">
        <title>Porphyromonas gingivicanis strain:COT-022_OH1391 Genome sequencing.</title>
        <authorList>
            <person name="Wallis C."/>
            <person name="Deusch O."/>
            <person name="O'Flynn C."/>
            <person name="Davis I."/>
            <person name="Jospin G."/>
            <person name="Darling A.E."/>
            <person name="Coil D.A."/>
            <person name="Alexiev A."/>
            <person name="Horsfall A."/>
            <person name="Kirkwood N."/>
            <person name="Harris S."/>
            <person name="Eisen J.A."/>
        </authorList>
    </citation>
    <scope>NUCLEOTIDE SEQUENCE [LARGE SCALE GENOMIC DNA]</scope>
    <source>
        <strain evidence="3">COT-022 OH1391</strain>
    </source>
</reference>
<dbReference type="OrthoDB" id="1011942at2"/>
<accession>A0A0A2GFA9</accession>
<feature type="domain" description="DUF6562" evidence="1">
    <location>
        <begin position="76"/>
        <end position="363"/>
    </location>
</feature>
<dbReference type="PROSITE" id="PS51257">
    <property type="entry name" value="PROKAR_LIPOPROTEIN"/>
    <property type="match status" value="1"/>
</dbReference>
<protein>
    <recommendedName>
        <fullName evidence="1">DUF6562 domain-containing protein</fullName>
    </recommendedName>
</protein>
<comment type="caution">
    <text evidence="2">The sequence shown here is derived from an EMBL/GenBank/DDBJ whole genome shotgun (WGS) entry which is preliminary data.</text>
</comment>
<sequence>MYKKLYTLILTLCGVASLLSSCDRTIHEYPQPIESEVIIETHIDRTPPLYHKEVVYGPKWERSVKVLDAVNTPAYQPAEGYAMRLILDIYRCNPTRATRSMRQDERVARHVMELDKDALPPQNRLYTKLPDGNYCILAWADYVRKGQPTDTHYSTPTLLNILSNIKNYPTDIHLKSCAAGQQSFTLDMNLGPEGYPLLPDMGVQRSRLIPVLLSRPVARYTLVASDYRAFVQDGGKLKGGKVKVTYKQYVSIGYDVSQKEPNEFISTYSFEAPLPDDLSQDTEEIILLKDYLFTSFKKEDNIIVDLCFFDANGVEISRCANVEVPLLRNHETVVKAPFLTKKIDNGGQVSIDEKFDGEHIVEI</sequence>
<keyword evidence="3" id="KW-1185">Reference proteome</keyword>
<dbReference type="RefSeq" id="WP_036882839.1">
    <property type="nucleotide sequence ID" value="NZ_JQZW01000002.1"/>
</dbReference>
<evidence type="ECO:0000313" key="2">
    <source>
        <dbReference type="EMBL" id="KGN99174.1"/>
    </source>
</evidence>
<organism evidence="2 3">
    <name type="scientific">Porphyromonas gingivicanis</name>
    <dbReference type="NCBI Taxonomy" id="266762"/>
    <lineage>
        <taxon>Bacteria</taxon>
        <taxon>Pseudomonadati</taxon>
        <taxon>Bacteroidota</taxon>
        <taxon>Bacteroidia</taxon>
        <taxon>Bacteroidales</taxon>
        <taxon>Porphyromonadaceae</taxon>
        <taxon>Porphyromonas</taxon>
    </lineage>
</organism>
<evidence type="ECO:0000313" key="3">
    <source>
        <dbReference type="Proteomes" id="UP000030134"/>
    </source>
</evidence>
<dbReference type="STRING" id="266762.HQ36_01605"/>
<evidence type="ECO:0000259" key="1">
    <source>
        <dbReference type="Pfam" id="PF20200"/>
    </source>
</evidence>
<dbReference type="EMBL" id="JQZW01000002">
    <property type="protein sequence ID" value="KGN99174.1"/>
    <property type="molecule type" value="Genomic_DNA"/>
</dbReference>